<evidence type="ECO:0000313" key="1">
    <source>
        <dbReference type="EMBL" id="CAG7725894.1"/>
    </source>
</evidence>
<dbReference type="Proteomes" id="UP000708208">
    <property type="component" value="Unassembled WGS sequence"/>
</dbReference>
<reference evidence="1" key="1">
    <citation type="submission" date="2021-06" db="EMBL/GenBank/DDBJ databases">
        <authorList>
            <person name="Hodson N. C."/>
            <person name="Mongue J. A."/>
            <person name="Jaron S. K."/>
        </authorList>
    </citation>
    <scope>NUCLEOTIDE SEQUENCE</scope>
</reference>
<comment type="caution">
    <text evidence="1">The sequence shown here is derived from an EMBL/GenBank/DDBJ whole genome shotgun (WGS) entry which is preliminary data.</text>
</comment>
<accession>A0A8J2JVA3</accession>
<protein>
    <submittedName>
        <fullName evidence="1">Uncharacterized protein</fullName>
    </submittedName>
</protein>
<dbReference type="EMBL" id="CAJVCH010128245">
    <property type="protein sequence ID" value="CAG7725894.1"/>
    <property type="molecule type" value="Genomic_DNA"/>
</dbReference>
<name>A0A8J2JVA3_9HEXA</name>
<sequence length="300" mass="33088">MSDLPEHIIDELLESDDDCVVVGQDAETEESLLKDDAPESCVTTATLGRPVATIKPYIIGDAPSSPDSVITVDLSSDEDSEVVDGQSNWSPSFRSTMTYEADPDVGDVSGRILEAEGEVVSTPCSNIVEPPLLPATTFSSEQRFRDSADGFRIPRSPTWSINTEDSNVSNILDLPAAAVEAGTSVGDLTNQFPNLYVNPLFQAPATRSIISQVSDNENRPKKDVKMTYKYSSERRVQPYPRWCGPQYLTLNVPLPPFLFSPPPYFPQYRPNKLFKCRVCMATGKTANLRHHVDICPLKDK</sequence>
<organism evidence="1 2">
    <name type="scientific">Allacma fusca</name>
    <dbReference type="NCBI Taxonomy" id="39272"/>
    <lineage>
        <taxon>Eukaryota</taxon>
        <taxon>Metazoa</taxon>
        <taxon>Ecdysozoa</taxon>
        <taxon>Arthropoda</taxon>
        <taxon>Hexapoda</taxon>
        <taxon>Collembola</taxon>
        <taxon>Symphypleona</taxon>
        <taxon>Sminthuridae</taxon>
        <taxon>Allacma</taxon>
    </lineage>
</organism>
<evidence type="ECO:0000313" key="2">
    <source>
        <dbReference type="Proteomes" id="UP000708208"/>
    </source>
</evidence>
<gene>
    <name evidence="1" type="ORF">AFUS01_LOCUS14833</name>
</gene>
<keyword evidence="2" id="KW-1185">Reference proteome</keyword>
<proteinExistence type="predicted"/>
<dbReference type="AlphaFoldDB" id="A0A8J2JVA3"/>